<evidence type="ECO:0000313" key="3">
    <source>
        <dbReference type="Proteomes" id="UP001579974"/>
    </source>
</evidence>
<feature type="transmembrane region" description="Helical" evidence="1">
    <location>
        <begin position="12"/>
        <end position="35"/>
    </location>
</feature>
<evidence type="ECO:0000256" key="1">
    <source>
        <dbReference type="SAM" id="Phobius"/>
    </source>
</evidence>
<reference evidence="2 3" key="1">
    <citation type="journal article" date="2024" name="Int. J. Mol. Sci.">
        <title>Exploration of Alicyclobacillus spp. Genome in Search of Antibiotic Resistance.</title>
        <authorList>
            <person name="Bucka-Kolendo J."/>
            <person name="Kiousi D.E."/>
            <person name="Dekowska A."/>
            <person name="Mikolajczuk-Szczyrba A."/>
            <person name="Karadedos D.M."/>
            <person name="Michael P."/>
            <person name="Galanis A."/>
            <person name="Sokolowska B."/>
        </authorList>
    </citation>
    <scope>NUCLEOTIDE SEQUENCE [LARGE SCALE GENOMIC DNA]</scope>
    <source>
        <strain evidence="2 3">KKP 3000</strain>
    </source>
</reference>
<name>A0ABV5ALQ1_9BACL</name>
<evidence type="ECO:0000313" key="2">
    <source>
        <dbReference type="EMBL" id="MFB5192602.1"/>
    </source>
</evidence>
<dbReference type="RefSeq" id="WP_275475933.1">
    <property type="nucleotide sequence ID" value="NZ_CP162940.1"/>
</dbReference>
<accession>A0ABV5ALQ1</accession>
<dbReference type="EMBL" id="JBDXSU010000025">
    <property type="protein sequence ID" value="MFB5192602.1"/>
    <property type="molecule type" value="Genomic_DNA"/>
</dbReference>
<keyword evidence="3" id="KW-1185">Reference proteome</keyword>
<keyword evidence="1" id="KW-1133">Transmembrane helix</keyword>
<feature type="transmembrane region" description="Helical" evidence="1">
    <location>
        <begin position="47"/>
        <end position="66"/>
    </location>
</feature>
<keyword evidence="1" id="KW-0472">Membrane</keyword>
<gene>
    <name evidence="2" type="ORF">KKP3000_001811</name>
</gene>
<dbReference type="Proteomes" id="UP001579974">
    <property type="component" value="Unassembled WGS sequence"/>
</dbReference>
<keyword evidence="1" id="KW-0812">Transmembrane</keyword>
<organism evidence="2 3">
    <name type="scientific">Alicyclobacillus fastidiosus</name>
    <dbReference type="NCBI Taxonomy" id="392011"/>
    <lineage>
        <taxon>Bacteria</taxon>
        <taxon>Bacillati</taxon>
        <taxon>Bacillota</taxon>
        <taxon>Bacilli</taxon>
        <taxon>Bacillales</taxon>
        <taxon>Alicyclobacillaceae</taxon>
        <taxon>Alicyclobacillus</taxon>
    </lineage>
</organism>
<dbReference type="NCBIfam" id="NF042414">
    <property type="entry name" value="CLC_0170_fam"/>
    <property type="match status" value="1"/>
</dbReference>
<protein>
    <submittedName>
        <fullName evidence="2">Uncharacterized protein</fullName>
    </submittedName>
</protein>
<sequence>MITFDITQTYPFLFAVLCIITGGLLLWVDVKVYNAQGMMREKKWTQVLGWVNIAVGFLMLVIKWVYSQWFWS</sequence>
<comment type="caution">
    <text evidence="2">The sequence shown here is derived from an EMBL/GenBank/DDBJ whole genome shotgun (WGS) entry which is preliminary data.</text>
</comment>
<dbReference type="InterPro" id="IPR049971">
    <property type="entry name" value="CLC_0170-like"/>
</dbReference>
<proteinExistence type="predicted"/>